<feature type="non-terminal residue" evidence="1">
    <location>
        <position position="126"/>
    </location>
</feature>
<dbReference type="Gene3D" id="2.60.40.1120">
    <property type="entry name" value="Carboxypeptidase-like, regulatory domain"/>
    <property type="match status" value="1"/>
</dbReference>
<proteinExistence type="predicted"/>
<sequence length="126" mass="13320">MKNIPKKQFAGWMLMLLLCISTSAFAQSPKKVTGRVMDAQGELLIGVNVTEAADPSNGVVTDINGTYTITLKGNKPSLKFSYIGFKDKVVAVGSKGVLDVALEEDVAALDEVVVVGFGTQKKASVV</sequence>
<dbReference type="InterPro" id="IPR008969">
    <property type="entry name" value="CarboxyPept-like_regulatory"/>
</dbReference>
<evidence type="ECO:0008006" key="2">
    <source>
        <dbReference type="Google" id="ProtNLM"/>
    </source>
</evidence>
<dbReference type="EMBL" id="AJWY01007562">
    <property type="protein sequence ID" value="EKC63643.1"/>
    <property type="molecule type" value="Genomic_DNA"/>
</dbReference>
<gene>
    <name evidence="1" type="ORF">LEA_11238</name>
</gene>
<dbReference type="Pfam" id="PF13715">
    <property type="entry name" value="CarbopepD_reg_2"/>
    <property type="match status" value="1"/>
</dbReference>
<dbReference type="AlphaFoldDB" id="K1T1C2"/>
<reference evidence="1" key="1">
    <citation type="journal article" date="2013" name="Environ. Microbiol.">
        <title>Microbiota from the distal guts of lean and obese adolescents exhibit partial functional redundancy besides clear differences in community structure.</title>
        <authorList>
            <person name="Ferrer M."/>
            <person name="Ruiz A."/>
            <person name="Lanza F."/>
            <person name="Haange S.B."/>
            <person name="Oberbach A."/>
            <person name="Till H."/>
            <person name="Bargiela R."/>
            <person name="Campoy C."/>
            <person name="Segura M.T."/>
            <person name="Richter M."/>
            <person name="von Bergen M."/>
            <person name="Seifert J."/>
            <person name="Suarez A."/>
        </authorList>
    </citation>
    <scope>NUCLEOTIDE SEQUENCE</scope>
</reference>
<organism evidence="1">
    <name type="scientific">human gut metagenome</name>
    <dbReference type="NCBI Taxonomy" id="408170"/>
    <lineage>
        <taxon>unclassified sequences</taxon>
        <taxon>metagenomes</taxon>
        <taxon>organismal metagenomes</taxon>
    </lineage>
</organism>
<accession>K1T1C2</accession>
<dbReference type="SUPFAM" id="SSF49464">
    <property type="entry name" value="Carboxypeptidase regulatory domain-like"/>
    <property type="match status" value="1"/>
</dbReference>
<evidence type="ECO:0000313" key="1">
    <source>
        <dbReference type="EMBL" id="EKC63643.1"/>
    </source>
</evidence>
<protein>
    <recommendedName>
        <fullName evidence="2">SusC/RagA family TonB-linked outer membrane protein</fullName>
    </recommendedName>
</protein>
<name>K1T1C2_9ZZZZ</name>
<comment type="caution">
    <text evidence="1">The sequence shown here is derived from an EMBL/GenBank/DDBJ whole genome shotgun (WGS) entry which is preliminary data.</text>
</comment>